<keyword evidence="2" id="KW-0812">Transmembrane</keyword>
<reference evidence="4 5" key="1">
    <citation type="submission" date="2020-08" db="EMBL/GenBank/DDBJ databases">
        <title>Description of novel Flavobacterium F-392 isolate.</title>
        <authorList>
            <person name="Saticioglu I.B."/>
            <person name="Duman M."/>
            <person name="Altun S."/>
        </authorList>
    </citation>
    <scope>NUCLEOTIDE SEQUENCE [LARGE SCALE GENOMIC DNA]</scope>
    <source>
        <strain evidence="4 5">F-392</strain>
    </source>
</reference>
<evidence type="ECO:0000256" key="1">
    <source>
        <dbReference type="SAM" id="MobiDB-lite"/>
    </source>
</evidence>
<proteinExistence type="predicted"/>
<dbReference type="PANTHER" id="PTHR34978">
    <property type="entry name" value="POSSIBLE SENSOR-TRANSDUCER PROTEIN BLAR"/>
    <property type="match status" value="1"/>
</dbReference>
<comment type="caution">
    <text evidence="4">The sequence shown here is derived from an EMBL/GenBank/DDBJ whole genome shotgun (WGS) entry which is preliminary data.</text>
</comment>
<dbReference type="Proteomes" id="UP000641454">
    <property type="component" value="Unassembled WGS sequence"/>
</dbReference>
<sequence length="564" mass="64328">MEAIFIYLVKSSGLLALFFISYHVLLRKETFFTANRWFLLSGLGTALLLPLLVYTKVVWVEPVTTTMDWTALPVTTVIEQKTLMDYFPFILASVYGIGILVLAVKFLYDFYSLKLLLKGKSTQRQADYKLVDTKENLAPFSYFNTIVYNSALYTATELENILEHEKVHSDQNHTLDVLVSRAFCIVFWFNPFVWLYKKSVLQNLEFIADSEATKKITDKKAYQITLLKITTQENCVAITNHFYQSLIKKRIVMLNKNQSKKRNYWKYLLVVPALVAFVLSFQIEVVAQEKKNIATNVSTQIIDHIIDKDATDLDLENLATLLKKSQDVDLVFSNIKRNAKGEITAIKLSFNDKKGTKGINEQKGNKPISPVRFVSKKYDDGKIEIGFYSEEEEYPIENEDITASKGTETSTTTTTTNSETIISSTTNTNPSIPQSQIKSHNKIQQSQDEIELQNNNINKTTRTIKIVQSETDGILGEATYYINGKIATKEEVEKIDPNAIKRMDVNKSTKNGNTVKIVTKTELDEKTQASEDLKQAKRDRTQAIQDRKQAIEDRKQAIEDQNNN</sequence>
<feature type="transmembrane region" description="Helical" evidence="2">
    <location>
        <begin position="6"/>
        <end position="25"/>
    </location>
</feature>
<dbReference type="RefSeq" id="WP_187018871.1">
    <property type="nucleotide sequence ID" value="NZ_JACRUK010000024.1"/>
</dbReference>
<accession>A0A923SFX1</accession>
<protein>
    <recommendedName>
        <fullName evidence="3">Peptidase M56 domain-containing protein</fullName>
    </recommendedName>
</protein>
<name>A0A923SFX1_9FLAO</name>
<evidence type="ECO:0000313" key="4">
    <source>
        <dbReference type="EMBL" id="MBC5844930.1"/>
    </source>
</evidence>
<evidence type="ECO:0000256" key="2">
    <source>
        <dbReference type="SAM" id="Phobius"/>
    </source>
</evidence>
<feature type="region of interest" description="Disordered" evidence="1">
    <location>
        <begin position="406"/>
        <end position="435"/>
    </location>
</feature>
<evidence type="ECO:0000259" key="3">
    <source>
        <dbReference type="Pfam" id="PF05569"/>
    </source>
</evidence>
<gene>
    <name evidence="4" type="ORF">H8R25_10820</name>
</gene>
<dbReference type="AlphaFoldDB" id="A0A923SFX1"/>
<keyword evidence="2" id="KW-0472">Membrane</keyword>
<dbReference type="CDD" id="cd07341">
    <property type="entry name" value="M56_BlaR1_MecR1_like"/>
    <property type="match status" value="1"/>
</dbReference>
<dbReference type="InterPro" id="IPR008756">
    <property type="entry name" value="Peptidase_M56"/>
</dbReference>
<keyword evidence="2" id="KW-1133">Transmembrane helix</keyword>
<dbReference type="EMBL" id="JACRUL010000024">
    <property type="protein sequence ID" value="MBC5844930.1"/>
    <property type="molecule type" value="Genomic_DNA"/>
</dbReference>
<evidence type="ECO:0000313" key="5">
    <source>
        <dbReference type="Proteomes" id="UP000641454"/>
    </source>
</evidence>
<organism evidence="4 5">
    <name type="scientific">Flavobacterium muglaense</name>
    <dbReference type="NCBI Taxonomy" id="2764716"/>
    <lineage>
        <taxon>Bacteria</taxon>
        <taxon>Pseudomonadati</taxon>
        <taxon>Bacteroidota</taxon>
        <taxon>Flavobacteriia</taxon>
        <taxon>Flavobacteriales</taxon>
        <taxon>Flavobacteriaceae</taxon>
        <taxon>Flavobacterium</taxon>
    </lineage>
</organism>
<feature type="compositionally biased region" description="Low complexity" evidence="1">
    <location>
        <begin position="407"/>
        <end position="433"/>
    </location>
</feature>
<feature type="compositionally biased region" description="Basic and acidic residues" evidence="1">
    <location>
        <begin position="527"/>
        <end position="558"/>
    </location>
</feature>
<dbReference type="PANTHER" id="PTHR34978:SF3">
    <property type="entry name" value="SLR0241 PROTEIN"/>
    <property type="match status" value="1"/>
</dbReference>
<dbReference type="InterPro" id="IPR052173">
    <property type="entry name" value="Beta-lactam_resp_regulator"/>
</dbReference>
<keyword evidence="5" id="KW-1185">Reference proteome</keyword>
<dbReference type="Pfam" id="PF05569">
    <property type="entry name" value="Peptidase_M56"/>
    <property type="match status" value="1"/>
</dbReference>
<feature type="transmembrane region" description="Helical" evidence="2">
    <location>
        <begin position="86"/>
        <end position="108"/>
    </location>
</feature>
<feature type="transmembrane region" description="Helical" evidence="2">
    <location>
        <begin position="37"/>
        <end position="59"/>
    </location>
</feature>
<feature type="transmembrane region" description="Helical" evidence="2">
    <location>
        <begin position="264"/>
        <end position="283"/>
    </location>
</feature>
<feature type="region of interest" description="Disordered" evidence="1">
    <location>
        <begin position="527"/>
        <end position="564"/>
    </location>
</feature>
<feature type="domain" description="Peptidase M56" evidence="3">
    <location>
        <begin position="153"/>
        <end position="254"/>
    </location>
</feature>